<dbReference type="GO" id="GO:0032259">
    <property type="term" value="P:methylation"/>
    <property type="evidence" value="ECO:0007669"/>
    <property type="project" value="UniProtKB-KW"/>
</dbReference>
<dbReference type="OrthoDB" id="9811589at2"/>
<sequence length="259" mass="28203">MTGEPRPGDAFGEVLRAALAQHRGQEQARSIGGLRPRPVVEIVERDDGFIRGGPAAWYLAGPEEWWPSERKALERIEGRVLDIGAGAGRVALALQERGVDVTALDPSGGAVEVALELGVRSVVQETVEGHLPSGERYDSFVLFGNNLGLLGPREHAHRFLADLAALARPGARVFAQGTDPHHSNDPLNLAYHERNRERGRLPGLYRQRVRFRDLATGYLDYLLCSAAELEELVAGTGWALVDVDEQDAPLLVATLVREG</sequence>
<accession>C6WEK3</accession>
<dbReference type="AlphaFoldDB" id="C6WEK3"/>
<keyword evidence="1" id="KW-0489">Methyltransferase</keyword>
<evidence type="ECO:0000313" key="2">
    <source>
        <dbReference type="Proteomes" id="UP000002213"/>
    </source>
</evidence>
<dbReference type="GO" id="GO:0008168">
    <property type="term" value="F:methyltransferase activity"/>
    <property type="evidence" value="ECO:0007669"/>
    <property type="project" value="UniProtKB-KW"/>
</dbReference>
<dbReference type="EMBL" id="CP001630">
    <property type="protein sequence ID" value="ACU37803.1"/>
    <property type="molecule type" value="Genomic_DNA"/>
</dbReference>
<dbReference type="CDD" id="cd02440">
    <property type="entry name" value="AdoMet_MTases"/>
    <property type="match status" value="1"/>
</dbReference>
<dbReference type="STRING" id="446462.Amir_3934"/>
<dbReference type="KEGG" id="ami:Amir_3934"/>
<dbReference type="InterPro" id="IPR029063">
    <property type="entry name" value="SAM-dependent_MTases_sf"/>
</dbReference>
<organism evidence="1 2">
    <name type="scientific">Actinosynnema mirum (strain ATCC 29888 / DSM 43827 / JCM 3225 / NBRC 14064 / NCIMB 13271 / NRRL B-12336 / IMRU 3971 / 101)</name>
    <dbReference type="NCBI Taxonomy" id="446462"/>
    <lineage>
        <taxon>Bacteria</taxon>
        <taxon>Bacillati</taxon>
        <taxon>Actinomycetota</taxon>
        <taxon>Actinomycetes</taxon>
        <taxon>Pseudonocardiales</taxon>
        <taxon>Pseudonocardiaceae</taxon>
        <taxon>Actinosynnema</taxon>
    </lineage>
</organism>
<dbReference type="eggNOG" id="COG2227">
    <property type="taxonomic scope" value="Bacteria"/>
</dbReference>
<dbReference type="HOGENOM" id="CLU_071501_1_0_11"/>
<dbReference type="Pfam" id="PF13489">
    <property type="entry name" value="Methyltransf_23"/>
    <property type="match status" value="1"/>
</dbReference>
<gene>
    <name evidence="1" type="ordered locus">Amir_3934</name>
</gene>
<keyword evidence="1" id="KW-0808">Transferase</keyword>
<keyword evidence="2" id="KW-1185">Reference proteome</keyword>
<reference evidence="1 2" key="1">
    <citation type="journal article" date="2009" name="Stand. Genomic Sci.">
        <title>Complete genome sequence of Actinosynnema mirum type strain (101).</title>
        <authorList>
            <person name="Land M."/>
            <person name="Lapidus A."/>
            <person name="Mayilraj S."/>
            <person name="Chen F."/>
            <person name="Copeland A."/>
            <person name="Del Rio T.G."/>
            <person name="Nolan M."/>
            <person name="Lucas S."/>
            <person name="Tice H."/>
            <person name="Cheng J.F."/>
            <person name="Chertkov O."/>
            <person name="Bruce D."/>
            <person name="Goodwin L."/>
            <person name="Pitluck S."/>
            <person name="Rohde M."/>
            <person name="Goker M."/>
            <person name="Pati A."/>
            <person name="Ivanova N."/>
            <person name="Mavromatis K."/>
            <person name="Chen A."/>
            <person name="Palaniappan K."/>
            <person name="Hauser L."/>
            <person name="Chang Y.J."/>
            <person name="Jeffries C.C."/>
            <person name="Brettin T."/>
            <person name="Detter J.C."/>
            <person name="Han C."/>
            <person name="Chain P."/>
            <person name="Tindall B.J."/>
            <person name="Bristow J."/>
            <person name="Eisen J.A."/>
            <person name="Markowitz V."/>
            <person name="Hugenholtz P."/>
            <person name="Kyrpides N.C."/>
            <person name="Klenk H.P."/>
        </authorList>
    </citation>
    <scope>NUCLEOTIDE SEQUENCE [LARGE SCALE GENOMIC DNA]</scope>
    <source>
        <strain evidence="2">ATCC 29888 / DSM 43827 / JCM 3225 / NBRC 14064 / NCIMB 13271 / NRRL B-12336 / IMRU 3971 / 101</strain>
    </source>
</reference>
<evidence type="ECO:0000313" key="1">
    <source>
        <dbReference type="EMBL" id="ACU37803.1"/>
    </source>
</evidence>
<dbReference type="Gene3D" id="3.40.50.150">
    <property type="entry name" value="Vaccinia Virus protein VP39"/>
    <property type="match status" value="1"/>
</dbReference>
<protein>
    <submittedName>
        <fullName evidence="1">Methyltransferase type 11</fullName>
    </submittedName>
</protein>
<proteinExistence type="predicted"/>
<dbReference type="Proteomes" id="UP000002213">
    <property type="component" value="Chromosome"/>
</dbReference>
<name>C6WEK3_ACTMD</name>
<dbReference type="SUPFAM" id="SSF53335">
    <property type="entry name" value="S-adenosyl-L-methionine-dependent methyltransferases"/>
    <property type="match status" value="1"/>
</dbReference>
<dbReference type="RefSeq" id="WP_015802690.1">
    <property type="nucleotide sequence ID" value="NC_013093.1"/>
</dbReference>